<evidence type="ECO:0000313" key="2">
    <source>
        <dbReference type="Proteomes" id="UP001139125"/>
    </source>
</evidence>
<dbReference type="Proteomes" id="UP001139125">
    <property type="component" value="Unassembled WGS sequence"/>
</dbReference>
<dbReference type="AlphaFoldDB" id="A0A9X2L0N1"/>
<gene>
    <name evidence="1" type="ORF">NM125_00260</name>
</gene>
<protein>
    <submittedName>
        <fullName evidence="1">Uncharacterized protein</fullName>
    </submittedName>
</protein>
<organism evidence="1 2">
    <name type="scientific">Gracilimonas sediminicola</name>
    <dbReference type="NCBI Taxonomy" id="2952158"/>
    <lineage>
        <taxon>Bacteria</taxon>
        <taxon>Pseudomonadati</taxon>
        <taxon>Balneolota</taxon>
        <taxon>Balneolia</taxon>
        <taxon>Balneolales</taxon>
        <taxon>Balneolaceae</taxon>
        <taxon>Gracilimonas</taxon>
    </lineage>
</organism>
<reference evidence="1" key="1">
    <citation type="submission" date="2022-06" db="EMBL/GenBank/DDBJ databases">
        <title>Gracilimonas sp. CAU 1638 isolated from sea sediment.</title>
        <authorList>
            <person name="Kim W."/>
        </authorList>
    </citation>
    <scope>NUCLEOTIDE SEQUENCE</scope>
    <source>
        <strain evidence="1">CAU 1638</strain>
    </source>
</reference>
<proteinExistence type="predicted"/>
<comment type="caution">
    <text evidence="1">The sequence shown here is derived from an EMBL/GenBank/DDBJ whole genome shotgun (WGS) entry which is preliminary data.</text>
</comment>
<name>A0A9X2L0N1_9BACT</name>
<accession>A0A9X2L0N1</accession>
<dbReference type="RefSeq" id="WP_255131679.1">
    <property type="nucleotide sequence ID" value="NZ_JANDBC010000001.1"/>
</dbReference>
<evidence type="ECO:0000313" key="1">
    <source>
        <dbReference type="EMBL" id="MCP9290004.1"/>
    </source>
</evidence>
<dbReference type="EMBL" id="JANDBC010000001">
    <property type="protein sequence ID" value="MCP9290004.1"/>
    <property type="molecule type" value="Genomic_DNA"/>
</dbReference>
<keyword evidence="2" id="KW-1185">Reference proteome</keyword>
<sequence>MSSKKKLRLTPTQNHRVRELLEQQMNGEYDQVLVLDARNSVNVKEINSGKTFTPNLNRNARQS</sequence>